<protein>
    <submittedName>
        <fullName evidence="1">Uncharacterized protein</fullName>
    </submittedName>
</protein>
<name>A0AAE0YM70_9GAST</name>
<organism evidence="1 2">
    <name type="scientific">Elysia crispata</name>
    <name type="common">lettuce slug</name>
    <dbReference type="NCBI Taxonomy" id="231223"/>
    <lineage>
        <taxon>Eukaryota</taxon>
        <taxon>Metazoa</taxon>
        <taxon>Spiralia</taxon>
        <taxon>Lophotrochozoa</taxon>
        <taxon>Mollusca</taxon>
        <taxon>Gastropoda</taxon>
        <taxon>Heterobranchia</taxon>
        <taxon>Euthyneura</taxon>
        <taxon>Panpulmonata</taxon>
        <taxon>Sacoglossa</taxon>
        <taxon>Placobranchoidea</taxon>
        <taxon>Plakobranchidae</taxon>
        <taxon>Elysia</taxon>
    </lineage>
</organism>
<dbReference type="Proteomes" id="UP001283361">
    <property type="component" value="Unassembled WGS sequence"/>
</dbReference>
<proteinExistence type="predicted"/>
<evidence type="ECO:0000313" key="1">
    <source>
        <dbReference type="EMBL" id="KAK3751140.1"/>
    </source>
</evidence>
<evidence type="ECO:0000313" key="2">
    <source>
        <dbReference type="Proteomes" id="UP001283361"/>
    </source>
</evidence>
<accession>A0AAE0YM70</accession>
<dbReference type="EMBL" id="JAWDGP010005835">
    <property type="protein sequence ID" value="KAK3751140.1"/>
    <property type="molecule type" value="Genomic_DNA"/>
</dbReference>
<dbReference type="AlphaFoldDB" id="A0AAE0YM70"/>
<reference evidence="1" key="1">
    <citation type="journal article" date="2023" name="G3 (Bethesda)">
        <title>A reference genome for the long-term kleptoplast-retaining sea slug Elysia crispata morphotype clarki.</title>
        <authorList>
            <person name="Eastman K.E."/>
            <person name="Pendleton A.L."/>
            <person name="Shaikh M.A."/>
            <person name="Suttiyut T."/>
            <person name="Ogas R."/>
            <person name="Tomko P."/>
            <person name="Gavelis G."/>
            <person name="Widhalm J.R."/>
            <person name="Wisecaver J.H."/>
        </authorList>
    </citation>
    <scope>NUCLEOTIDE SEQUENCE</scope>
    <source>
        <strain evidence="1">ECLA1</strain>
    </source>
</reference>
<sequence length="87" mass="9831">MFDPESNSQLSRVKAPVCWVGSALDLIRQPEFLAMLDPGHSRDKVELCNPWYYGDRKLVKLTTDTHGGRSILTFVKTAQALYVTFLS</sequence>
<keyword evidence="2" id="KW-1185">Reference proteome</keyword>
<gene>
    <name evidence="1" type="ORF">RRG08_055115</name>
</gene>
<comment type="caution">
    <text evidence="1">The sequence shown here is derived from an EMBL/GenBank/DDBJ whole genome shotgun (WGS) entry which is preliminary data.</text>
</comment>